<dbReference type="SMART" id="SM00382">
    <property type="entry name" value="AAA"/>
    <property type="match status" value="1"/>
</dbReference>
<dbReference type="RefSeq" id="WP_136961657.1">
    <property type="nucleotide sequence ID" value="NZ_CP039690.1"/>
</dbReference>
<dbReference type="GO" id="GO:0005886">
    <property type="term" value="C:plasma membrane"/>
    <property type="evidence" value="ECO:0007669"/>
    <property type="project" value="TreeGrafter"/>
</dbReference>
<proteinExistence type="predicted"/>
<keyword evidence="3 5" id="KW-0067">ATP-binding</keyword>
<evidence type="ECO:0000313" key="6">
    <source>
        <dbReference type="Proteomes" id="UP000298781"/>
    </source>
</evidence>
<dbReference type="GO" id="GO:0005304">
    <property type="term" value="F:L-valine transmembrane transporter activity"/>
    <property type="evidence" value="ECO:0007669"/>
    <property type="project" value="TreeGrafter"/>
</dbReference>
<keyword evidence="6" id="KW-1185">Reference proteome</keyword>
<dbReference type="InterPro" id="IPR027417">
    <property type="entry name" value="P-loop_NTPase"/>
</dbReference>
<sequence>MTALLEVQGVTKRFRGLTAVDNVTMTVNEGEIFAVIGPNGAGKTTLFNLIAGVMKPDSGSIRFAGERADGVPPHELCRRGLARTFQIVRPFPELTVIENATIGAMMRAPDVETARRAADDVLRKLDLFDKRAAKAKSLTLPDRKRLECARALATAPRLLLLDEVMAGLRPTEVDRIVAILKDINRSGVTIVLIEHVMRAVMTLAQRIHVLHHGATIAQGTPAEVTRHPKVLESYLGAEAL</sequence>
<dbReference type="Gene3D" id="3.40.50.300">
    <property type="entry name" value="P-loop containing nucleotide triphosphate hydrolases"/>
    <property type="match status" value="1"/>
</dbReference>
<gene>
    <name evidence="5" type="ORF">E8M01_19540</name>
</gene>
<dbReference type="OrthoDB" id="7158404at2"/>
<name>A0A4D7B5F5_9HYPH</name>
<protein>
    <submittedName>
        <fullName evidence="5">ABC transporter ATP-binding protein</fullName>
    </submittedName>
</protein>
<reference evidence="5 6" key="1">
    <citation type="submission" date="2019-04" db="EMBL/GenBank/DDBJ databases">
        <title>Phreatobacter aquaticus sp. nov.</title>
        <authorList>
            <person name="Choi A."/>
        </authorList>
    </citation>
    <scope>NUCLEOTIDE SEQUENCE [LARGE SCALE GENOMIC DNA]</scope>
    <source>
        <strain evidence="5 6">KCTC 52518</strain>
    </source>
</reference>
<dbReference type="Pfam" id="PF00005">
    <property type="entry name" value="ABC_tran"/>
    <property type="match status" value="1"/>
</dbReference>
<dbReference type="GO" id="GO:0005524">
    <property type="term" value="F:ATP binding"/>
    <property type="evidence" value="ECO:0007669"/>
    <property type="project" value="UniProtKB-KW"/>
</dbReference>
<dbReference type="Pfam" id="PF12399">
    <property type="entry name" value="BCA_ABC_TP_C"/>
    <property type="match status" value="1"/>
</dbReference>
<evidence type="ECO:0000256" key="3">
    <source>
        <dbReference type="ARBA" id="ARBA00022840"/>
    </source>
</evidence>
<dbReference type="GO" id="GO:0042941">
    <property type="term" value="P:D-alanine transmembrane transport"/>
    <property type="evidence" value="ECO:0007669"/>
    <property type="project" value="TreeGrafter"/>
</dbReference>
<dbReference type="PANTHER" id="PTHR45772">
    <property type="entry name" value="CONSERVED COMPONENT OF ABC TRANSPORTER FOR NATURAL AMINO ACIDS-RELATED"/>
    <property type="match status" value="1"/>
</dbReference>
<dbReference type="AlphaFoldDB" id="A0A4D7B5F5"/>
<dbReference type="GO" id="GO:0015188">
    <property type="term" value="F:L-isoleucine transmembrane transporter activity"/>
    <property type="evidence" value="ECO:0007669"/>
    <property type="project" value="TreeGrafter"/>
</dbReference>
<keyword evidence="1" id="KW-0813">Transport</keyword>
<dbReference type="GO" id="GO:0015808">
    <property type="term" value="P:L-alanine transport"/>
    <property type="evidence" value="ECO:0007669"/>
    <property type="project" value="TreeGrafter"/>
</dbReference>
<dbReference type="Proteomes" id="UP000298781">
    <property type="component" value="Chromosome"/>
</dbReference>
<feature type="domain" description="ABC transporter" evidence="4">
    <location>
        <begin position="5"/>
        <end position="237"/>
    </location>
</feature>
<dbReference type="InterPro" id="IPR032823">
    <property type="entry name" value="BCA_ABC_TP_C"/>
</dbReference>
<dbReference type="CDD" id="cd03219">
    <property type="entry name" value="ABC_Mj1267_LivG_branched"/>
    <property type="match status" value="1"/>
</dbReference>
<dbReference type="GO" id="GO:1903806">
    <property type="term" value="P:L-isoleucine import across plasma membrane"/>
    <property type="evidence" value="ECO:0007669"/>
    <property type="project" value="TreeGrafter"/>
</dbReference>
<dbReference type="GO" id="GO:1903805">
    <property type="term" value="P:L-valine import across plasma membrane"/>
    <property type="evidence" value="ECO:0007669"/>
    <property type="project" value="TreeGrafter"/>
</dbReference>
<dbReference type="PANTHER" id="PTHR45772:SF7">
    <property type="entry name" value="AMINO ACID ABC TRANSPORTER ATP-BINDING PROTEIN"/>
    <property type="match status" value="1"/>
</dbReference>
<evidence type="ECO:0000256" key="1">
    <source>
        <dbReference type="ARBA" id="ARBA00022448"/>
    </source>
</evidence>
<dbReference type="InterPro" id="IPR003593">
    <property type="entry name" value="AAA+_ATPase"/>
</dbReference>
<dbReference type="EMBL" id="CP039690">
    <property type="protein sequence ID" value="QCI66213.1"/>
    <property type="molecule type" value="Genomic_DNA"/>
</dbReference>
<dbReference type="KEGG" id="pstg:E8M01_19540"/>
<dbReference type="PROSITE" id="PS50893">
    <property type="entry name" value="ABC_TRANSPORTER_2"/>
    <property type="match status" value="1"/>
</dbReference>
<keyword evidence="2" id="KW-0547">Nucleotide-binding</keyword>
<dbReference type="InterPro" id="IPR051120">
    <property type="entry name" value="ABC_AA/LPS_Transport"/>
</dbReference>
<organism evidence="5 6">
    <name type="scientific">Phreatobacter stygius</name>
    <dbReference type="NCBI Taxonomy" id="1940610"/>
    <lineage>
        <taxon>Bacteria</taxon>
        <taxon>Pseudomonadati</taxon>
        <taxon>Pseudomonadota</taxon>
        <taxon>Alphaproteobacteria</taxon>
        <taxon>Hyphomicrobiales</taxon>
        <taxon>Phreatobacteraceae</taxon>
        <taxon>Phreatobacter</taxon>
    </lineage>
</organism>
<dbReference type="InterPro" id="IPR003439">
    <property type="entry name" value="ABC_transporter-like_ATP-bd"/>
</dbReference>
<evidence type="ECO:0000313" key="5">
    <source>
        <dbReference type="EMBL" id="QCI66213.1"/>
    </source>
</evidence>
<dbReference type="SUPFAM" id="SSF52540">
    <property type="entry name" value="P-loop containing nucleoside triphosphate hydrolases"/>
    <property type="match status" value="1"/>
</dbReference>
<dbReference type="GO" id="GO:0016887">
    <property type="term" value="F:ATP hydrolysis activity"/>
    <property type="evidence" value="ECO:0007669"/>
    <property type="project" value="InterPro"/>
</dbReference>
<dbReference type="GO" id="GO:0015192">
    <property type="term" value="F:L-phenylalanine transmembrane transporter activity"/>
    <property type="evidence" value="ECO:0007669"/>
    <property type="project" value="TreeGrafter"/>
</dbReference>
<accession>A0A4D7B5F5</accession>
<evidence type="ECO:0000259" key="4">
    <source>
        <dbReference type="PROSITE" id="PS50893"/>
    </source>
</evidence>
<evidence type="ECO:0000256" key="2">
    <source>
        <dbReference type="ARBA" id="ARBA00022741"/>
    </source>
</evidence>